<sequence length="76" mass="8019">MNIVNLNFGEALTREQMKQVTGGSIKGGSDACDAGCSTHSDCGTNQLCVDVSCPSDRNKTIKGCVHEGPVTQFLRS</sequence>
<keyword evidence="2" id="KW-1185">Reference proteome</keyword>
<dbReference type="STRING" id="623280.SAMN05660226_00117"/>
<accession>A0A1T4ZUK1</accession>
<dbReference type="EMBL" id="FUYS01000001">
    <property type="protein sequence ID" value="SKB26432.1"/>
    <property type="molecule type" value="Genomic_DNA"/>
</dbReference>
<protein>
    <submittedName>
        <fullName evidence="1">Uncharacterized protein</fullName>
    </submittedName>
</protein>
<gene>
    <name evidence="1" type="ORF">SAMN05660226_00117</name>
</gene>
<dbReference type="Proteomes" id="UP000190541">
    <property type="component" value="Unassembled WGS sequence"/>
</dbReference>
<name>A0A1T4ZUK1_9SPHI</name>
<proteinExistence type="predicted"/>
<evidence type="ECO:0000313" key="2">
    <source>
        <dbReference type="Proteomes" id="UP000190541"/>
    </source>
</evidence>
<organism evidence="1 2">
    <name type="scientific">Parapedobacter luteus</name>
    <dbReference type="NCBI Taxonomy" id="623280"/>
    <lineage>
        <taxon>Bacteria</taxon>
        <taxon>Pseudomonadati</taxon>
        <taxon>Bacteroidota</taxon>
        <taxon>Sphingobacteriia</taxon>
        <taxon>Sphingobacteriales</taxon>
        <taxon>Sphingobacteriaceae</taxon>
        <taxon>Parapedobacter</taxon>
    </lineage>
</organism>
<dbReference type="AlphaFoldDB" id="A0A1T4ZUK1"/>
<evidence type="ECO:0000313" key="1">
    <source>
        <dbReference type="EMBL" id="SKB26432.1"/>
    </source>
</evidence>
<reference evidence="1 2" key="1">
    <citation type="submission" date="2017-02" db="EMBL/GenBank/DDBJ databases">
        <authorList>
            <person name="Peterson S.W."/>
        </authorList>
    </citation>
    <scope>NUCLEOTIDE SEQUENCE [LARGE SCALE GENOMIC DNA]</scope>
    <source>
        <strain evidence="1 2">DSM 22899</strain>
    </source>
</reference>